<comment type="similarity">
    <text evidence="2 15">Belongs to the DNA polymerase type-Y family.</text>
</comment>
<evidence type="ECO:0000256" key="5">
    <source>
        <dbReference type="ARBA" id="ARBA00022679"/>
    </source>
</evidence>
<evidence type="ECO:0000256" key="9">
    <source>
        <dbReference type="ARBA" id="ARBA00022763"/>
    </source>
</evidence>
<sequence>MVQRTRRAAPPRDNPPSHRRKPSTFRDEPEFTRPCILHKCAVCSRSPGSNHATRTDRRGRRGTSGLPRRDRHAARLLAAWARAPRGARERSLARSRRTASVLLLLGHGGERRRLRAPPTRRRSGVAAGLGVAGGLMREGTVLHVDIDAFFAAIEQLRDPRLAGRPVIVGAGCIASCSYEARRFGLRAGMALSEARRLCPEAVILEGHAQVYRCFAEQIFARCREVAPAVESHLDEAYCDLTGTDRLHGEPLEAARRLKRRIRDDTGLTVTCGIGPNRMLAKLAGKTVKPDGLARIAAEEAESFLTERPIEQLSGVGHAHAKTLRSMNLKTIGQLRALPIELLEALFGVVGRLLYERCRGRDTAVVSEREIPLSISRETSFRRDTADRTEVEGMLEYLAGRACRTARELDITPRTVAVRLRYTDGESAEQARSLRVPSATDPVVLELALELLRRLFRRRASLHAVGLILSNFSSHLAEQGALLDEAEAGRRAALYRAFDGVRSAYGHGVLVSGRALHLKGKLDQDRHGFVLRTPSLTK</sequence>
<evidence type="ECO:0000256" key="15">
    <source>
        <dbReference type="HAMAP-Rule" id="MF_01113"/>
    </source>
</evidence>
<evidence type="ECO:0000313" key="19">
    <source>
        <dbReference type="Proteomes" id="UP000316609"/>
    </source>
</evidence>
<comment type="catalytic activity">
    <reaction evidence="14 15">
        <text>DNA(n) + a 2'-deoxyribonucleoside 5'-triphosphate = DNA(n+1) + diphosphate</text>
        <dbReference type="Rhea" id="RHEA:22508"/>
        <dbReference type="Rhea" id="RHEA-COMP:17339"/>
        <dbReference type="Rhea" id="RHEA-COMP:17340"/>
        <dbReference type="ChEBI" id="CHEBI:33019"/>
        <dbReference type="ChEBI" id="CHEBI:61560"/>
        <dbReference type="ChEBI" id="CHEBI:173112"/>
        <dbReference type="EC" id="2.7.7.7"/>
    </reaction>
</comment>
<comment type="cofactor">
    <cofactor evidence="15">
        <name>Mg(2+)</name>
        <dbReference type="ChEBI" id="CHEBI:18420"/>
    </cofactor>
    <text evidence="15">Binds 2 magnesium ions per subunit.</text>
</comment>
<feature type="binding site" evidence="15">
    <location>
        <position position="145"/>
    </location>
    <ligand>
        <name>Mg(2+)</name>
        <dbReference type="ChEBI" id="CHEBI:18420"/>
    </ligand>
</feature>
<dbReference type="GO" id="GO:0006261">
    <property type="term" value="P:DNA-templated DNA replication"/>
    <property type="evidence" value="ECO:0007669"/>
    <property type="project" value="UniProtKB-UniRule"/>
</dbReference>
<feature type="region of interest" description="Disordered" evidence="16">
    <location>
        <begin position="43"/>
        <end position="71"/>
    </location>
</feature>
<comment type="subcellular location">
    <subcellularLocation>
        <location evidence="1 15">Cytoplasm</location>
    </subcellularLocation>
</comment>
<dbReference type="InterPro" id="IPR017961">
    <property type="entry name" value="DNA_pol_Y-fam_little_finger"/>
</dbReference>
<dbReference type="GO" id="GO:0003887">
    <property type="term" value="F:DNA-directed DNA polymerase activity"/>
    <property type="evidence" value="ECO:0007669"/>
    <property type="project" value="UniProtKB-UniRule"/>
</dbReference>
<evidence type="ECO:0000256" key="7">
    <source>
        <dbReference type="ARBA" id="ARBA00022705"/>
    </source>
</evidence>
<keyword evidence="8 15" id="KW-0479">Metal-binding</keyword>
<evidence type="ECO:0000256" key="3">
    <source>
        <dbReference type="ARBA" id="ARBA00022457"/>
    </source>
</evidence>
<dbReference type="PANTHER" id="PTHR11076">
    <property type="entry name" value="DNA REPAIR POLYMERASE UMUC / TRANSFERASE FAMILY MEMBER"/>
    <property type="match status" value="1"/>
</dbReference>
<evidence type="ECO:0000256" key="12">
    <source>
        <dbReference type="ARBA" id="ARBA00023125"/>
    </source>
</evidence>
<dbReference type="GO" id="GO:0005829">
    <property type="term" value="C:cytosol"/>
    <property type="evidence" value="ECO:0007669"/>
    <property type="project" value="TreeGrafter"/>
</dbReference>
<comment type="subunit">
    <text evidence="15">Monomer.</text>
</comment>
<keyword evidence="13 15" id="KW-0234">DNA repair</keyword>
<dbReference type="Gene3D" id="3.30.1490.100">
    <property type="entry name" value="DNA polymerase, Y-family, little finger domain"/>
    <property type="match status" value="1"/>
</dbReference>
<keyword evidence="12 15" id="KW-0238">DNA-binding</keyword>
<reference evidence="18 19" key="1">
    <citation type="journal article" date="2019" name="Nat. Microbiol.">
        <title>Mediterranean grassland soil C-N compound turnover is dependent on rainfall and depth, and is mediated by genomically divergent microorganisms.</title>
        <authorList>
            <person name="Diamond S."/>
            <person name="Andeer P.F."/>
            <person name="Li Z."/>
            <person name="Crits-Christoph A."/>
            <person name="Burstein D."/>
            <person name="Anantharaman K."/>
            <person name="Lane K.R."/>
            <person name="Thomas B.C."/>
            <person name="Pan C."/>
            <person name="Northen T.R."/>
            <person name="Banfield J.F."/>
        </authorList>
    </citation>
    <scope>NUCLEOTIDE SEQUENCE [LARGE SCALE GENOMIC DNA]</scope>
    <source>
        <strain evidence="18">WS_8</strain>
    </source>
</reference>
<keyword evidence="11 15" id="KW-0239">DNA-directed DNA polymerase</keyword>
<dbReference type="Gene3D" id="1.10.150.20">
    <property type="entry name" value="5' to 3' exonuclease, C-terminal subdomain"/>
    <property type="match status" value="1"/>
</dbReference>
<dbReference type="SUPFAM" id="SSF100879">
    <property type="entry name" value="Lesion bypass DNA polymerase (Y-family), little finger domain"/>
    <property type="match status" value="1"/>
</dbReference>
<organism evidence="18 19">
    <name type="scientific">Eiseniibacteriota bacterium</name>
    <dbReference type="NCBI Taxonomy" id="2212470"/>
    <lineage>
        <taxon>Bacteria</taxon>
        <taxon>Candidatus Eiseniibacteriota</taxon>
    </lineage>
</organism>
<keyword evidence="10 15" id="KW-0460">Magnesium</keyword>
<comment type="function">
    <text evidence="15">Poorly processive, error-prone DNA polymerase involved in untargeted mutagenesis. Copies undamaged DNA at stalled replication forks, which arise in vivo from mismatched or misaligned primer ends. These misaligned primers can be extended by PolIV. Exhibits no 3'-5' exonuclease (proofreading) activity. May be involved in translesional synthesis, in conjunction with the beta clamp from PolIII.</text>
</comment>
<dbReference type="InterPro" id="IPR036775">
    <property type="entry name" value="DNA_pol_Y-fam_lit_finger_sf"/>
</dbReference>
<feature type="binding site" evidence="15">
    <location>
        <position position="234"/>
    </location>
    <ligand>
        <name>Mg(2+)</name>
        <dbReference type="ChEBI" id="CHEBI:18420"/>
    </ligand>
</feature>
<evidence type="ECO:0000256" key="13">
    <source>
        <dbReference type="ARBA" id="ARBA00023204"/>
    </source>
</evidence>
<keyword evidence="3 15" id="KW-0515">Mutator protein</keyword>
<dbReference type="InterPro" id="IPR050116">
    <property type="entry name" value="DNA_polymerase-Y"/>
</dbReference>
<comment type="caution">
    <text evidence="18">The sequence shown here is derived from an EMBL/GenBank/DDBJ whole genome shotgun (WGS) entry which is preliminary data.</text>
</comment>
<dbReference type="Gene3D" id="3.30.70.270">
    <property type="match status" value="1"/>
</dbReference>
<keyword evidence="9 15" id="KW-0227">DNA damage</keyword>
<keyword evidence="5 15" id="KW-0808">Transferase</keyword>
<accession>A0A538TI08</accession>
<dbReference type="EC" id="2.7.7.7" evidence="15"/>
<evidence type="ECO:0000256" key="16">
    <source>
        <dbReference type="SAM" id="MobiDB-lite"/>
    </source>
</evidence>
<dbReference type="GO" id="GO:0006281">
    <property type="term" value="P:DNA repair"/>
    <property type="evidence" value="ECO:0007669"/>
    <property type="project" value="UniProtKB-UniRule"/>
</dbReference>
<dbReference type="CDD" id="cd03586">
    <property type="entry name" value="PolY_Pol_IV_kappa"/>
    <property type="match status" value="1"/>
</dbReference>
<dbReference type="Gene3D" id="3.40.1170.60">
    <property type="match status" value="1"/>
</dbReference>
<dbReference type="InterPro" id="IPR022880">
    <property type="entry name" value="DNApol_IV"/>
</dbReference>
<dbReference type="GO" id="GO:0009432">
    <property type="term" value="P:SOS response"/>
    <property type="evidence" value="ECO:0007669"/>
    <property type="project" value="TreeGrafter"/>
</dbReference>
<name>A0A538TI08_UNCEI</name>
<dbReference type="GO" id="GO:0042276">
    <property type="term" value="P:error-prone translesion synthesis"/>
    <property type="evidence" value="ECO:0007669"/>
    <property type="project" value="TreeGrafter"/>
</dbReference>
<keyword evidence="6 15" id="KW-0548">Nucleotidyltransferase</keyword>
<feature type="domain" description="UmuC" evidence="17">
    <location>
        <begin position="141"/>
        <end position="316"/>
    </location>
</feature>
<keyword evidence="4 15" id="KW-0963">Cytoplasm</keyword>
<feature type="active site" evidence="15">
    <location>
        <position position="235"/>
    </location>
</feature>
<dbReference type="PROSITE" id="PS50173">
    <property type="entry name" value="UMUC"/>
    <property type="match status" value="1"/>
</dbReference>
<evidence type="ECO:0000256" key="8">
    <source>
        <dbReference type="ARBA" id="ARBA00022723"/>
    </source>
</evidence>
<evidence type="ECO:0000313" key="18">
    <source>
        <dbReference type="EMBL" id="TMQ63250.1"/>
    </source>
</evidence>
<evidence type="ECO:0000256" key="2">
    <source>
        <dbReference type="ARBA" id="ARBA00010945"/>
    </source>
</evidence>
<gene>
    <name evidence="15" type="primary">dinB</name>
    <name evidence="18" type="ORF">E6K78_10775</name>
</gene>
<dbReference type="InterPro" id="IPR053848">
    <property type="entry name" value="IMS_HHH_1"/>
</dbReference>
<evidence type="ECO:0000256" key="4">
    <source>
        <dbReference type="ARBA" id="ARBA00022490"/>
    </source>
</evidence>
<proteinExistence type="inferred from homology"/>
<dbReference type="Pfam" id="PF21999">
    <property type="entry name" value="IMS_HHH_1"/>
    <property type="match status" value="1"/>
</dbReference>
<dbReference type="GO" id="GO:0000287">
    <property type="term" value="F:magnesium ion binding"/>
    <property type="evidence" value="ECO:0007669"/>
    <property type="project" value="UniProtKB-UniRule"/>
</dbReference>
<dbReference type="InterPro" id="IPR043128">
    <property type="entry name" value="Rev_trsase/Diguanyl_cyclase"/>
</dbReference>
<dbReference type="PANTHER" id="PTHR11076:SF33">
    <property type="entry name" value="DNA POLYMERASE KAPPA"/>
    <property type="match status" value="1"/>
</dbReference>
<protein>
    <recommendedName>
        <fullName evidence="15">DNA polymerase IV</fullName>
        <shortName evidence="15">Pol IV</shortName>
        <ecNumber evidence="15">2.7.7.7</ecNumber>
    </recommendedName>
</protein>
<dbReference type="HAMAP" id="MF_01113">
    <property type="entry name" value="DNApol_IV"/>
    <property type="match status" value="1"/>
</dbReference>
<feature type="region of interest" description="Disordered" evidence="16">
    <location>
        <begin position="1"/>
        <end position="30"/>
    </location>
</feature>
<dbReference type="Pfam" id="PF00817">
    <property type="entry name" value="IMS"/>
    <property type="match status" value="1"/>
</dbReference>
<evidence type="ECO:0000256" key="6">
    <source>
        <dbReference type="ARBA" id="ARBA00022695"/>
    </source>
</evidence>
<dbReference type="Pfam" id="PF11799">
    <property type="entry name" value="IMS_C"/>
    <property type="match status" value="1"/>
</dbReference>
<dbReference type="EMBL" id="VBOY01000112">
    <property type="protein sequence ID" value="TMQ63250.1"/>
    <property type="molecule type" value="Genomic_DNA"/>
</dbReference>
<dbReference type="InterPro" id="IPR043502">
    <property type="entry name" value="DNA/RNA_pol_sf"/>
</dbReference>
<evidence type="ECO:0000256" key="14">
    <source>
        <dbReference type="ARBA" id="ARBA00049244"/>
    </source>
</evidence>
<evidence type="ECO:0000259" key="17">
    <source>
        <dbReference type="PROSITE" id="PS50173"/>
    </source>
</evidence>
<evidence type="ECO:0000256" key="11">
    <source>
        <dbReference type="ARBA" id="ARBA00022932"/>
    </source>
</evidence>
<dbReference type="AlphaFoldDB" id="A0A538TI08"/>
<feature type="site" description="Substrate discrimination" evidence="15">
    <location>
        <position position="150"/>
    </location>
</feature>
<keyword evidence="7 15" id="KW-0235">DNA replication</keyword>
<dbReference type="GO" id="GO:0003684">
    <property type="term" value="F:damaged DNA binding"/>
    <property type="evidence" value="ECO:0007669"/>
    <property type="project" value="InterPro"/>
</dbReference>
<dbReference type="Proteomes" id="UP000316609">
    <property type="component" value="Unassembled WGS sequence"/>
</dbReference>
<dbReference type="SUPFAM" id="SSF56672">
    <property type="entry name" value="DNA/RNA polymerases"/>
    <property type="match status" value="1"/>
</dbReference>
<evidence type="ECO:0000256" key="1">
    <source>
        <dbReference type="ARBA" id="ARBA00004496"/>
    </source>
</evidence>
<dbReference type="InterPro" id="IPR001126">
    <property type="entry name" value="UmuC"/>
</dbReference>
<evidence type="ECO:0000256" key="10">
    <source>
        <dbReference type="ARBA" id="ARBA00022842"/>
    </source>
</evidence>